<dbReference type="EMBL" id="JBHUCM010000043">
    <property type="protein sequence ID" value="MFD1544244.1"/>
    <property type="molecule type" value="Genomic_DNA"/>
</dbReference>
<accession>A0ABW4GPA5</accession>
<feature type="signal peptide" evidence="1">
    <location>
        <begin position="1"/>
        <end position="24"/>
    </location>
</feature>
<reference evidence="3" key="1">
    <citation type="journal article" date="2019" name="Int. J. Syst. Evol. Microbiol.">
        <title>The Global Catalogue of Microorganisms (GCM) 10K type strain sequencing project: providing services to taxonomists for standard genome sequencing and annotation.</title>
        <authorList>
            <consortium name="The Broad Institute Genomics Platform"/>
            <consortium name="The Broad Institute Genome Sequencing Center for Infectious Disease"/>
            <person name="Wu L."/>
            <person name="Ma J."/>
        </authorList>
    </citation>
    <scope>NUCLEOTIDE SEQUENCE [LARGE SCALE GENOMIC DNA]</scope>
    <source>
        <strain evidence="3">CGMCC 1.15399</strain>
    </source>
</reference>
<keyword evidence="3" id="KW-1185">Reference proteome</keyword>
<organism evidence="2 3">
    <name type="scientific">Nonomuraea guangzhouensis</name>
    <dbReference type="NCBI Taxonomy" id="1291555"/>
    <lineage>
        <taxon>Bacteria</taxon>
        <taxon>Bacillati</taxon>
        <taxon>Actinomycetota</taxon>
        <taxon>Actinomycetes</taxon>
        <taxon>Streptosporangiales</taxon>
        <taxon>Streptosporangiaceae</taxon>
        <taxon>Nonomuraea</taxon>
    </lineage>
</organism>
<evidence type="ECO:0000256" key="1">
    <source>
        <dbReference type="SAM" id="SignalP"/>
    </source>
</evidence>
<sequence>MKRTIVGFAVVAGLMQLTAAPAQAAPRVDPIKALKAELTRGKAVNVVSTVKVNYGRGLSISVDMDGTIGFGPQGEIASDLSQTMQYSKKLMSIAKEDGTEDDAVLWQTPLRMISSGYDDYVSGPLVDEALPQGTSWVRYRNTDLPASDLVLEVLEPATLKALLAHRTYWRDGVLKGTIKTDKLAKVSPSFVSHFGSRSKSGRVGKVSYTIRLSSTGLVERLSATAVLPFYDGSLRIESDTRYSAWGRQVTVLLPLNGDVIDRQELGEKLPDQVPGIWR</sequence>
<comment type="caution">
    <text evidence="2">The sequence shown here is derived from an EMBL/GenBank/DDBJ whole genome shotgun (WGS) entry which is preliminary data.</text>
</comment>
<proteinExistence type="predicted"/>
<dbReference type="Proteomes" id="UP001597097">
    <property type="component" value="Unassembled WGS sequence"/>
</dbReference>
<evidence type="ECO:0000313" key="2">
    <source>
        <dbReference type="EMBL" id="MFD1544244.1"/>
    </source>
</evidence>
<evidence type="ECO:0000313" key="3">
    <source>
        <dbReference type="Proteomes" id="UP001597097"/>
    </source>
</evidence>
<name>A0ABW4GPA5_9ACTN</name>
<keyword evidence="1" id="KW-0732">Signal</keyword>
<protein>
    <submittedName>
        <fullName evidence="2">Uncharacterized protein</fullName>
    </submittedName>
</protein>
<dbReference type="RefSeq" id="WP_219528249.1">
    <property type="nucleotide sequence ID" value="NZ_JAHKRM010000004.1"/>
</dbReference>
<gene>
    <name evidence="2" type="ORF">ACFSJ0_44885</name>
</gene>
<feature type="chain" id="PRO_5045851255" evidence="1">
    <location>
        <begin position="25"/>
        <end position="278"/>
    </location>
</feature>